<evidence type="ECO:0000259" key="1">
    <source>
        <dbReference type="Pfam" id="PF00535"/>
    </source>
</evidence>
<evidence type="ECO:0000313" key="2">
    <source>
        <dbReference type="EMBL" id="PYE82236.1"/>
    </source>
</evidence>
<dbReference type="GO" id="GO:0016740">
    <property type="term" value="F:transferase activity"/>
    <property type="evidence" value="ECO:0007669"/>
    <property type="project" value="UniProtKB-KW"/>
</dbReference>
<keyword evidence="2" id="KW-0808">Transferase</keyword>
<dbReference type="InterPro" id="IPR050834">
    <property type="entry name" value="Glycosyltransf_2"/>
</dbReference>
<dbReference type="AlphaFoldDB" id="A0A318SNG5"/>
<dbReference type="InterPro" id="IPR029044">
    <property type="entry name" value="Nucleotide-diphossugar_trans"/>
</dbReference>
<accession>A0A318SNG5</accession>
<protein>
    <submittedName>
        <fullName evidence="2">Glycosyl transferase family 2</fullName>
    </submittedName>
</protein>
<reference evidence="2 3" key="1">
    <citation type="submission" date="2018-06" db="EMBL/GenBank/DDBJ databases">
        <title>Genomic Encyclopedia of Type Strains, Phase III (KMG-III): the genomes of soil and plant-associated and newly described type strains.</title>
        <authorList>
            <person name="Whitman W."/>
        </authorList>
    </citation>
    <scope>NUCLEOTIDE SEQUENCE [LARGE SCALE GENOMIC DNA]</scope>
    <source>
        <strain evidence="2 3">CECT 9025</strain>
    </source>
</reference>
<dbReference type="PANTHER" id="PTHR43685">
    <property type="entry name" value="GLYCOSYLTRANSFERASE"/>
    <property type="match status" value="1"/>
</dbReference>
<name>A0A318SNG5_9RHOB</name>
<dbReference type="Gene3D" id="3.90.550.10">
    <property type="entry name" value="Spore Coat Polysaccharide Biosynthesis Protein SpsA, Chain A"/>
    <property type="match status" value="1"/>
</dbReference>
<dbReference type="Proteomes" id="UP000248311">
    <property type="component" value="Unassembled WGS sequence"/>
</dbReference>
<comment type="caution">
    <text evidence="2">The sequence shown here is derived from an EMBL/GenBank/DDBJ whole genome shotgun (WGS) entry which is preliminary data.</text>
</comment>
<proteinExistence type="predicted"/>
<keyword evidence="3" id="KW-1185">Reference proteome</keyword>
<dbReference type="InterPro" id="IPR001173">
    <property type="entry name" value="Glyco_trans_2-like"/>
</dbReference>
<dbReference type="RefSeq" id="WP_181418657.1">
    <property type="nucleotide sequence ID" value="NZ_QJTE01000005.1"/>
</dbReference>
<dbReference type="SUPFAM" id="SSF53448">
    <property type="entry name" value="Nucleotide-diphospho-sugar transferases"/>
    <property type="match status" value="1"/>
</dbReference>
<dbReference type="Pfam" id="PF00535">
    <property type="entry name" value="Glycos_transf_2"/>
    <property type="match status" value="1"/>
</dbReference>
<evidence type="ECO:0000313" key="3">
    <source>
        <dbReference type="Proteomes" id="UP000248311"/>
    </source>
</evidence>
<sequence length="312" mass="34284">MATPAHVTIIIPCYNSEAWIGRTIASALEQSWPAKEVIVVDDGSTDGSVAAARAFEDRIRLVTGPNRGAPHARNLGLRMATESGADYVVFMDADDYFEGDMLSGAMRVATQQSADMVVSNIHFEYEDGSRVPRPRHSGRITPEALFEGWLKDDFINPIAVLWRTSLANAIGGWDESLARTQDMDITLRAMFERPEIYKNEEGAAIYCKVNPAAITRDPSLRTVESRLQVLEGLLKRSRGTSFEVYAPLMSRGLYHVARKAFTGGHDAVGRRALAAARREGFRGHAGSKAHRLAAGVLGLETKERLARASRRA</sequence>
<feature type="domain" description="Glycosyltransferase 2-like" evidence="1">
    <location>
        <begin position="8"/>
        <end position="160"/>
    </location>
</feature>
<dbReference type="EMBL" id="QJTE01000005">
    <property type="protein sequence ID" value="PYE82236.1"/>
    <property type="molecule type" value="Genomic_DNA"/>
</dbReference>
<organism evidence="2 3">
    <name type="scientific">Pseudoroseicyclus aestuarii</name>
    <dbReference type="NCBI Taxonomy" id="1795041"/>
    <lineage>
        <taxon>Bacteria</taxon>
        <taxon>Pseudomonadati</taxon>
        <taxon>Pseudomonadota</taxon>
        <taxon>Alphaproteobacteria</taxon>
        <taxon>Rhodobacterales</taxon>
        <taxon>Paracoccaceae</taxon>
        <taxon>Pseudoroseicyclus</taxon>
    </lineage>
</organism>
<dbReference type="PANTHER" id="PTHR43685:SF2">
    <property type="entry name" value="GLYCOSYLTRANSFERASE 2-LIKE DOMAIN-CONTAINING PROTEIN"/>
    <property type="match status" value="1"/>
</dbReference>
<gene>
    <name evidence="2" type="ORF">DFP88_10576</name>
</gene>